<organism evidence="2 3">
    <name type="scientific">Funneliformis caledonium</name>
    <dbReference type="NCBI Taxonomy" id="1117310"/>
    <lineage>
        <taxon>Eukaryota</taxon>
        <taxon>Fungi</taxon>
        <taxon>Fungi incertae sedis</taxon>
        <taxon>Mucoromycota</taxon>
        <taxon>Glomeromycotina</taxon>
        <taxon>Glomeromycetes</taxon>
        <taxon>Glomerales</taxon>
        <taxon>Glomeraceae</taxon>
        <taxon>Funneliformis</taxon>
    </lineage>
</organism>
<feature type="region of interest" description="Disordered" evidence="1">
    <location>
        <begin position="286"/>
        <end position="323"/>
    </location>
</feature>
<feature type="compositionally biased region" description="Acidic residues" evidence="1">
    <location>
        <begin position="314"/>
        <end position="323"/>
    </location>
</feature>
<reference evidence="2" key="1">
    <citation type="submission" date="2021-06" db="EMBL/GenBank/DDBJ databases">
        <authorList>
            <person name="Kallberg Y."/>
            <person name="Tangrot J."/>
            <person name="Rosling A."/>
        </authorList>
    </citation>
    <scope>NUCLEOTIDE SEQUENCE</scope>
    <source>
        <strain evidence="2">UK204</strain>
    </source>
</reference>
<gene>
    <name evidence="2" type="ORF">FCALED_LOCUS6554</name>
</gene>
<accession>A0A9N9FT15</accession>
<name>A0A9N9FT15_9GLOM</name>
<evidence type="ECO:0000313" key="2">
    <source>
        <dbReference type="EMBL" id="CAG8560073.1"/>
    </source>
</evidence>
<proteinExistence type="predicted"/>
<protein>
    <submittedName>
        <fullName evidence="2">17264_t:CDS:1</fullName>
    </submittedName>
</protein>
<dbReference type="AlphaFoldDB" id="A0A9N9FT15"/>
<dbReference type="OrthoDB" id="2397787at2759"/>
<feature type="region of interest" description="Disordered" evidence="1">
    <location>
        <begin position="1"/>
        <end position="28"/>
    </location>
</feature>
<dbReference type="EMBL" id="CAJVPQ010001587">
    <property type="protein sequence ID" value="CAG8560073.1"/>
    <property type="molecule type" value="Genomic_DNA"/>
</dbReference>
<feature type="compositionally biased region" description="Polar residues" evidence="1">
    <location>
        <begin position="9"/>
        <end position="28"/>
    </location>
</feature>
<keyword evidence="3" id="KW-1185">Reference proteome</keyword>
<evidence type="ECO:0000313" key="3">
    <source>
        <dbReference type="Proteomes" id="UP000789570"/>
    </source>
</evidence>
<sequence length="689" mass="79808">MVHKKNKRYIQSTPSATSASANETQSKSVTERIQNYENLFVKLKNQSNVPREKAYHALIRELFSMKAFRDASMILVLREGKPSIMYKEVPYYSIDAFLTYLELASRNPPRNLNPNERRPFSIRDKPYDELKLLYSSVWNLLNFLKFRYKEENWTANKQKEHNCYVMTLGMIAGTGLSEIRPMAISALNTFTDEANTKEVNDFWQDVEKERNIKEYETIIENLDLIISNHLDGIHRGTYNDYVREVGERRRQVMKRTSENCEDMNNLEQVKRTSKKNTIPKKRANYTTAKSTKKMKVTNGPSVSSSSTSEHDTETISEESELESIDAEEEIRKLTQIFGISCSKSWLHAKKKTKSGKDYMTSIHLNGILDFSEDVMHEKVKKSLDISQFTWLEEVLRRKTWNPIPEFSQYINQFTEDECTRAKIPTIVRKSCIIGRFDPIYYEAHDVTQQILTHFLTTTSSSVRLEPIRVESKNLDLERTYAIDTTVYILNRLFRMHQDVLDVGWIELTTPDTKKHKIDGIFKVIKTTKKSQAIIIVEFSFARKAPETKEDGDQVKLCRNSMRILNKILLQGVPKDKARVYLIQAVNGDIIIKYLVRPLPSIYILQQFIRMKIPVSFDDFEQFAKDMVDLMSWQADVLSTIKGINKPTTKYKHIHTTTVQDTPVKVKKAEEQKPSSPCPGGSPSELPPLI</sequence>
<feature type="compositionally biased region" description="Low complexity" evidence="1">
    <location>
        <begin position="673"/>
        <end position="683"/>
    </location>
</feature>
<dbReference type="Proteomes" id="UP000789570">
    <property type="component" value="Unassembled WGS sequence"/>
</dbReference>
<comment type="caution">
    <text evidence="2">The sequence shown here is derived from an EMBL/GenBank/DDBJ whole genome shotgun (WGS) entry which is preliminary data.</text>
</comment>
<evidence type="ECO:0000256" key="1">
    <source>
        <dbReference type="SAM" id="MobiDB-lite"/>
    </source>
</evidence>
<feature type="region of interest" description="Disordered" evidence="1">
    <location>
        <begin position="661"/>
        <end position="689"/>
    </location>
</feature>